<evidence type="ECO:0008006" key="3">
    <source>
        <dbReference type="Google" id="ProtNLM"/>
    </source>
</evidence>
<sequence length="157" mass="17688">MSATATPTDRSSAASVALQRFALDLQEARRADGEPTYATLVHRMNHEFSKATISRVLNGGRPSWDFTYRFLKACRVPDATITETWRPKWTHLWDALRPLDLQHPPDATDNTGAECTVCGAWVMNRSRHAAYHQQRDDLSTSSSNALERLDLFDGKRG</sequence>
<comment type="caution">
    <text evidence="1">The sequence shown here is derived from an EMBL/GenBank/DDBJ whole genome shotgun (WGS) entry which is preliminary data.</text>
</comment>
<dbReference type="RefSeq" id="WP_203378941.1">
    <property type="nucleotide sequence ID" value="NZ_JAENHP010000008.1"/>
</dbReference>
<evidence type="ECO:0000313" key="2">
    <source>
        <dbReference type="Proteomes" id="UP000632138"/>
    </source>
</evidence>
<organism evidence="1 2">
    <name type="scientific">Paractinoplanes ovalisporus</name>
    <dbReference type="NCBI Taxonomy" id="2810368"/>
    <lineage>
        <taxon>Bacteria</taxon>
        <taxon>Bacillati</taxon>
        <taxon>Actinomycetota</taxon>
        <taxon>Actinomycetes</taxon>
        <taxon>Micromonosporales</taxon>
        <taxon>Micromonosporaceae</taxon>
        <taxon>Paractinoplanes</taxon>
    </lineage>
</organism>
<name>A0ABS2AGJ0_9ACTN</name>
<reference evidence="1 2" key="1">
    <citation type="submission" date="2021-01" db="EMBL/GenBank/DDBJ databases">
        <title>Actinoplanes sp. nov. LDG1-06 isolated from lichen.</title>
        <authorList>
            <person name="Saeng-In P."/>
            <person name="Phongsopitanun W."/>
            <person name="Kanchanasin P."/>
            <person name="Yuki M."/>
            <person name="Kudo T."/>
            <person name="Ohkuma M."/>
            <person name="Tanasupawat S."/>
        </authorList>
    </citation>
    <scope>NUCLEOTIDE SEQUENCE [LARGE SCALE GENOMIC DNA]</scope>
    <source>
        <strain evidence="1 2">LDG1-06</strain>
    </source>
</reference>
<proteinExistence type="predicted"/>
<accession>A0ABS2AGJ0</accession>
<gene>
    <name evidence="1" type="ORF">JIG36_25600</name>
</gene>
<protein>
    <recommendedName>
        <fullName evidence="3">Helix-turn-helix domain-containing protein</fullName>
    </recommendedName>
</protein>
<dbReference type="Proteomes" id="UP000632138">
    <property type="component" value="Unassembled WGS sequence"/>
</dbReference>
<keyword evidence="2" id="KW-1185">Reference proteome</keyword>
<evidence type="ECO:0000313" key="1">
    <source>
        <dbReference type="EMBL" id="MBM2618939.1"/>
    </source>
</evidence>
<dbReference type="EMBL" id="JAENHP010000008">
    <property type="protein sequence ID" value="MBM2618939.1"/>
    <property type="molecule type" value="Genomic_DNA"/>
</dbReference>